<feature type="region of interest" description="Disordered" evidence="1">
    <location>
        <begin position="35"/>
        <end position="145"/>
    </location>
</feature>
<feature type="compositionally biased region" description="Acidic residues" evidence="1">
    <location>
        <begin position="83"/>
        <end position="96"/>
    </location>
</feature>
<dbReference type="InterPro" id="IPR025614">
    <property type="entry name" value="Cell_morpho_N"/>
</dbReference>
<dbReference type="GO" id="GO:0030427">
    <property type="term" value="C:site of polarized growth"/>
    <property type="evidence" value="ECO:0007669"/>
    <property type="project" value="TreeGrafter"/>
</dbReference>
<evidence type="ECO:0000313" key="3">
    <source>
        <dbReference type="EMBL" id="KAK7078985.1"/>
    </source>
</evidence>
<feature type="compositionally biased region" description="Low complexity" evidence="1">
    <location>
        <begin position="38"/>
        <end position="59"/>
    </location>
</feature>
<organism evidence="3 4">
    <name type="scientific">Halocaridina rubra</name>
    <name type="common">Hawaiian red shrimp</name>
    <dbReference type="NCBI Taxonomy" id="373956"/>
    <lineage>
        <taxon>Eukaryota</taxon>
        <taxon>Metazoa</taxon>
        <taxon>Ecdysozoa</taxon>
        <taxon>Arthropoda</taxon>
        <taxon>Crustacea</taxon>
        <taxon>Multicrustacea</taxon>
        <taxon>Malacostraca</taxon>
        <taxon>Eumalacostraca</taxon>
        <taxon>Eucarida</taxon>
        <taxon>Decapoda</taxon>
        <taxon>Pleocyemata</taxon>
        <taxon>Caridea</taxon>
        <taxon>Atyoidea</taxon>
        <taxon>Atyidae</taxon>
        <taxon>Halocaridina</taxon>
    </lineage>
</organism>
<dbReference type="GO" id="GO:0005938">
    <property type="term" value="C:cell cortex"/>
    <property type="evidence" value="ECO:0007669"/>
    <property type="project" value="TreeGrafter"/>
</dbReference>
<dbReference type="GO" id="GO:0000902">
    <property type="term" value="P:cell morphogenesis"/>
    <property type="evidence" value="ECO:0007669"/>
    <property type="project" value="InterPro"/>
</dbReference>
<evidence type="ECO:0000256" key="1">
    <source>
        <dbReference type="SAM" id="MobiDB-lite"/>
    </source>
</evidence>
<dbReference type="Proteomes" id="UP001381693">
    <property type="component" value="Unassembled WGS sequence"/>
</dbReference>
<accession>A0AAN9ABB0</accession>
<proteinExistence type="predicted"/>
<dbReference type="EMBL" id="JAXCGZ010007608">
    <property type="protein sequence ID" value="KAK7078985.1"/>
    <property type="molecule type" value="Genomic_DNA"/>
</dbReference>
<comment type="caution">
    <text evidence="3">The sequence shown here is derived from an EMBL/GenBank/DDBJ whole genome shotgun (WGS) entry which is preliminary data.</text>
</comment>
<dbReference type="Pfam" id="PF14222">
    <property type="entry name" value="MOR2-PAG1_N"/>
    <property type="match status" value="1"/>
</dbReference>
<gene>
    <name evidence="3" type="ORF">SK128_027864</name>
</gene>
<dbReference type="PANTHER" id="PTHR12295">
    <property type="entry name" value="FURRY-RELATED"/>
    <property type="match status" value="1"/>
</dbReference>
<reference evidence="3 4" key="1">
    <citation type="submission" date="2023-11" db="EMBL/GenBank/DDBJ databases">
        <title>Halocaridina rubra genome assembly.</title>
        <authorList>
            <person name="Smith C."/>
        </authorList>
    </citation>
    <scope>NUCLEOTIDE SEQUENCE [LARGE SCALE GENOMIC DNA]</scope>
    <source>
        <strain evidence="3">EP-1</strain>
        <tissue evidence="3">Whole</tissue>
    </source>
</reference>
<keyword evidence="4" id="KW-1185">Reference proteome</keyword>
<feature type="compositionally biased region" description="Basic and acidic residues" evidence="1">
    <location>
        <begin position="70"/>
        <end position="82"/>
    </location>
</feature>
<dbReference type="InterPro" id="IPR039867">
    <property type="entry name" value="Furry/Tao3/Mor2"/>
</dbReference>
<name>A0AAN9ABB0_HALRR</name>
<sequence length="377" mass="40832">MADPEDQGVESGLAQAVNEEVLVSLPAVAAAITTASHNSTSSQATIASSISSLSSTMNTTPPPPSDGEEVGERGPGDGRESGQEELLEINSDDENEQSSSTQDSGGNSVDPVSERSHTLMSDSSTEGSGGGGAGGSSGSQGSTLLPWGARKERSQFPATVHVDTNLRPGEFVMRTLFAEYTVMAEKKIETVMQEPLERSLSKSLQRGEDSTFDQLLLAFGCVAEHCLPSLLRTLFAWYDRQGVEWGATDAKYKQDPSKSKGVDSGSNMDRESIQERRDLAVEFIFCLVLIEVLRQLAVHPGHDDLVRHIEDIAFKHFRYREGVQNNPNGANINTIADLYAEVIGVLAQSRFQSVRRRFMAELKELRGREASSHLSAV</sequence>
<dbReference type="PANTHER" id="PTHR12295:SF30">
    <property type="entry name" value="PROTEIN FURRY"/>
    <property type="match status" value="1"/>
</dbReference>
<evidence type="ECO:0000313" key="4">
    <source>
        <dbReference type="Proteomes" id="UP001381693"/>
    </source>
</evidence>
<evidence type="ECO:0000259" key="2">
    <source>
        <dbReference type="Pfam" id="PF14222"/>
    </source>
</evidence>
<dbReference type="GO" id="GO:0031175">
    <property type="term" value="P:neuron projection development"/>
    <property type="evidence" value="ECO:0007669"/>
    <property type="project" value="TreeGrafter"/>
</dbReference>
<feature type="domain" description="Cell morphogenesis protein N-terminal" evidence="2">
    <location>
        <begin position="275"/>
        <end position="371"/>
    </location>
</feature>
<protein>
    <recommendedName>
        <fullName evidence="2">Cell morphogenesis protein N-terminal domain-containing protein</fullName>
    </recommendedName>
</protein>
<feature type="compositionally biased region" description="Gly residues" evidence="1">
    <location>
        <begin position="127"/>
        <end position="138"/>
    </location>
</feature>
<dbReference type="AlphaFoldDB" id="A0AAN9ABB0"/>
<feature type="compositionally biased region" description="Polar residues" evidence="1">
    <location>
        <begin position="97"/>
        <end position="107"/>
    </location>
</feature>